<evidence type="ECO:0000313" key="1">
    <source>
        <dbReference type="EMBL" id="KJV83732.1"/>
    </source>
</evidence>
<organism evidence="1 2">
    <name type="scientific">Anaplasma phagocytophilum str. CRT53-1</name>
    <dbReference type="NCBI Taxonomy" id="1359157"/>
    <lineage>
        <taxon>Bacteria</taxon>
        <taxon>Pseudomonadati</taxon>
        <taxon>Pseudomonadota</taxon>
        <taxon>Alphaproteobacteria</taxon>
        <taxon>Rickettsiales</taxon>
        <taxon>Anaplasmataceae</taxon>
        <taxon>Anaplasma</taxon>
        <taxon>phagocytophilum group</taxon>
    </lineage>
</organism>
<evidence type="ECO:0000313" key="2">
    <source>
        <dbReference type="Proteomes" id="UP000033722"/>
    </source>
</evidence>
<accession>A0A0F3PUR4</accession>
<sequence length="51" mass="5740">MLSSDRDDFLKTRKVAEMPTYMRLASVIILVKEKVSATCGGYEIVTSMPEK</sequence>
<dbReference type="PATRIC" id="fig|1359157.3.peg.1181"/>
<gene>
    <name evidence="1" type="ORF">APHCRT_1321</name>
</gene>
<dbReference type="EMBL" id="LAOD01000028">
    <property type="protein sequence ID" value="KJV83732.1"/>
    <property type="molecule type" value="Genomic_DNA"/>
</dbReference>
<protein>
    <submittedName>
        <fullName evidence="1">Primosomal N' domain protein</fullName>
    </submittedName>
</protein>
<proteinExistence type="predicted"/>
<dbReference type="Proteomes" id="UP000033722">
    <property type="component" value="Unassembled WGS sequence"/>
</dbReference>
<comment type="caution">
    <text evidence="1">The sequence shown here is derived from an EMBL/GenBank/DDBJ whole genome shotgun (WGS) entry which is preliminary data.</text>
</comment>
<reference evidence="1 2" key="1">
    <citation type="submission" date="2015-01" db="EMBL/GenBank/DDBJ databases">
        <title>Genome Sequencing of Rickettsiales.</title>
        <authorList>
            <person name="Daugherty S.C."/>
            <person name="Su Q."/>
            <person name="Abolude K."/>
            <person name="Beier-Sexton M."/>
            <person name="Carlyon J.A."/>
            <person name="Carter R."/>
            <person name="Day N.P."/>
            <person name="Dumler S.J."/>
            <person name="Dyachenko V."/>
            <person name="Godinez A."/>
            <person name="Kurtti T.J."/>
            <person name="Lichay M."/>
            <person name="Mullins K.E."/>
            <person name="Ott S."/>
            <person name="Pappas-Brown V."/>
            <person name="Paris D.H."/>
            <person name="Patel P."/>
            <person name="Richards A.L."/>
            <person name="Sadzewicz L."/>
            <person name="Sears K."/>
            <person name="Seidman D."/>
            <person name="Sengamalay N."/>
            <person name="Stenos J."/>
            <person name="Tallon L.J."/>
            <person name="Vincent G."/>
            <person name="Fraser C.M."/>
            <person name="Munderloh U."/>
            <person name="Dunning-Hotopp J.C."/>
        </authorList>
    </citation>
    <scope>NUCLEOTIDE SEQUENCE [LARGE SCALE GENOMIC DNA]</scope>
    <source>
        <strain evidence="1 2">CRT53-1</strain>
    </source>
</reference>
<name>A0A0F3PUR4_ANAPH</name>
<dbReference type="AlphaFoldDB" id="A0A0F3PUR4"/>